<dbReference type="AlphaFoldDB" id="A0A6J5U0K4"/>
<gene>
    <name evidence="1" type="ORF">CURHAP_LOCUS11176</name>
</gene>
<dbReference type="Proteomes" id="UP000507222">
    <property type="component" value="Unassembled WGS sequence"/>
</dbReference>
<name>A0A6J5U0K4_PRUAR</name>
<reference evidence="1 2" key="1">
    <citation type="submission" date="2020-05" db="EMBL/GenBank/DDBJ databases">
        <authorList>
            <person name="Campoy J."/>
            <person name="Schneeberger K."/>
            <person name="Spophaly S."/>
        </authorList>
    </citation>
    <scope>NUCLEOTIDE SEQUENCE [LARGE SCALE GENOMIC DNA]</scope>
    <source>
        <strain evidence="1">PruArmRojPasFocal</strain>
    </source>
</reference>
<accession>A0A6J5U0K4</accession>
<proteinExistence type="predicted"/>
<protein>
    <submittedName>
        <fullName evidence="1">Uncharacterized protein</fullName>
    </submittedName>
</protein>
<sequence length="96" mass="10148">MCVLIIPFPSNLAIHGPVRRLLAKAAGAAEEQKVKINSDTKKEDKNGSCSAAGIALADGPKLGTPPEKLGKHLLQFVLPCPQLRSVADEALSFVVF</sequence>
<dbReference type="EMBL" id="CAEKDK010000002">
    <property type="protein sequence ID" value="CAB4268108.1"/>
    <property type="molecule type" value="Genomic_DNA"/>
</dbReference>
<evidence type="ECO:0000313" key="1">
    <source>
        <dbReference type="EMBL" id="CAB4268108.1"/>
    </source>
</evidence>
<evidence type="ECO:0000313" key="2">
    <source>
        <dbReference type="Proteomes" id="UP000507222"/>
    </source>
</evidence>
<organism evidence="1 2">
    <name type="scientific">Prunus armeniaca</name>
    <name type="common">Apricot</name>
    <name type="synonym">Armeniaca vulgaris</name>
    <dbReference type="NCBI Taxonomy" id="36596"/>
    <lineage>
        <taxon>Eukaryota</taxon>
        <taxon>Viridiplantae</taxon>
        <taxon>Streptophyta</taxon>
        <taxon>Embryophyta</taxon>
        <taxon>Tracheophyta</taxon>
        <taxon>Spermatophyta</taxon>
        <taxon>Magnoliopsida</taxon>
        <taxon>eudicotyledons</taxon>
        <taxon>Gunneridae</taxon>
        <taxon>Pentapetalae</taxon>
        <taxon>rosids</taxon>
        <taxon>fabids</taxon>
        <taxon>Rosales</taxon>
        <taxon>Rosaceae</taxon>
        <taxon>Amygdaloideae</taxon>
        <taxon>Amygdaleae</taxon>
        <taxon>Prunus</taxon>
    </lineage>
</organism>